<dbReference type="PROSITE" id="PS50961">
    <property type="entry name" value="HTH_LA"/>
    <property type="match status" value="1"/>
</dbReference>
<dbReference type="HOGENOM" id="CLU_042341_1_1_1"/>
<accession>T1IUN2</accession>
<reference evidence="10" key="1">
    <citation type="submission" date="2011-05" db="EMBL/GenBank/DDBJ databases">
        <authorList>
            <person name="Richards S.R."/>
            <person name="Qu J."/>
            <person name="Jiang H."/>
            <person name="Jhangiani S.N."/>
            <person name="Agravi P."/>
            <person name="Goodspeed R."/>
            <person name="Gross S."/>
            <person name="Mandapat C."/>
            <person name="Jackson L."/>
            <person name="Mathew T."/>
            <person name="Pu L."/>
            <person name="Thornton R."/>
            <person name="Saada N."/>
            <person name="Wilczek-Boney K.B."/>
            <person name="Lee S."/>
            <person name="Kovar C."/>
            <person name="Wu Y."/>
            <person name="Scherer S.E."/>
            <person name="Worley K.C."/>
            <person name="Muzny D.M."/>
            <person name="Gibbs R."/>
        </authorList>
    </citation>
    <scope>NUCLEOTIDE SEQUENCE</scope>
    <source>
        <strain evidence="10">Brora</strain>
    </source>
</reference>
<dbReference type="PANTHER" id="PTHR22792">
    <property type="entry name" value="LUPUS LA PROTEIN-RELATED"/>
    <property type="match status" value="1"/>
</dbReference>
<dbReference type="InterPro" id="IPR006630">
    <property type="entry name" value="La_HTH"/>
</dbReference>
<dbReference type="Gene3D" id="1.10.10.10">
    <property type="entry name" value="Winged helix-like DNA-binding domain superfamily/Winged helix DNA-binding domain"/>
    <property type="match status" value="1"/>
</dbReference>
<feature type="compositionally biased region" description="Basic and acidic residues" evidence="5">
    <location>
        <begin position="267"/>
        <end position="284"/>
    </location>
</feature>
<dbReference type="InterPro" id="IPR014886">
    <property type="entry name" value="La_xRRM"/>
</dbReference>
<dbReference type="InterPro" id="IPR045180">
    <property type="entry name" value="La_dom_prot"/>
</dbReference>
<keyword evidence="2 4" id="KW-0694">RNA-binding</keyword>
<dbReference type="GO" id="GO:0003729">
    <property type="term" value="F:mRNA binding"/>
    <property type="evidence" value="ECO:0007669"/>
    <property type="project" value="TreeGrafter"/>
</dbReference>
<evidence type="ECO:0000256" key="4">
    <source>
        <dbReference type="PROSITE-ProRule" id="PRU00332"/>
    </source>
</evidence>
<dbReference type="InterPro" id="IPR036388">
    <property type="entry name" value="WH-like_DNA-bd_sf"/>
</dbReference>
<evidence type="ECO:0000259" key="7">
    <source>
        <dbReference type="PROSITE" id="PS50961"/>
    </source>
</evidence>
<evidence type="ECO:0000259" key="8">
    <source>
        <dbReference type="PROSITE" id="PS51939"/>
    </source>
</evidence>
<dbReference type="InterPro" id="IPR036390">
    <property type="entry name" value="WH_DNA-bd_sf"/>
</dbReference>
<dbReference type="PRINTS" id="PR00302">
    <property type="entry name" value="LUPUSLA"/>
</dbReference>
<feature type="region of interest" description="Disordered" evidence="5">
    <location>
        <begin position="257"/>
        <end position="284"/>
    </location>
</feature>
<dbReference type="SUPFAM" id="SSF54928">
    <property type="entry name" value="RNA-binding domain, RBD"/>
    <property type="match status" value="1"/>
</dbReference>
<evidence type="ECO:0000256" key="2">
    <source>
        <dbReference type="ARBA" id="ARBA00022884"/>
    </source>
</evidence>
<feature type="region of interest" description="Disordered" evidence="5">
    <location>
        <begin position="389"/>
        <end position="500"/>
    </location>
</feature>
<feature type="compositionally biased region" description="Basic and acidic residues" evidence="5">
    <location>
        <begin position="430"/>
        <end position="500"/>
    </location>
</feature>
<evidence type="ECO:0000313" key="9">
    <source>
        <dbReference type="EnsemblMetazoa" id="SMAR004860-PA"/>
    </source>
</evidence>
<dbReference type="GO" id="GO:0005829">
    <property type="term" value="C:cytosol"/>
    <property type="evidence" value="ECO:0007669"/>
    <property type="project" value="TreeGrafter"/>
</dbReference>
<dbReference type="Gene3D" id="3.30.70.330">
    <property type="match status" value="2"/>
</dbReference>
<dbReference type="AlphaFoldDB" id="T1IUN2"/>
<dbReference type="PhylomeDB" id="T1IUN2"/>
<evidence type="ECO:0000313" key="10">
    <source>
        <dbReference type="Proteomes" id="UP000014500"/>
    </source>
</evidence>
<feature type="domain" description="XRRM" evidence="8">
    <location>
        <begin position="290"/>
        <end position="413"/>
    </location>
</feature>
<dbReference type="PANTHER" id="PTHR22792:SF166">
    <property type="entry name" value="LUPUS LA PROTEIN HOMOLOG"/>
    <property type="match status" value="1"/>
</dbReference>
<dbReference type="Pfam" id="PF00076">
    <property type="entry name" value="RRM_1"/>
    <property type="match status" value="1"/>
</dbReference>
<dbReference type="InterPro" id="IPR012677">
    <property type="entry name" value="Nucleotide-bd_a/b_plait_sf"/>
</dbReference>
<evidence type="ECO:0000256" key="1">
    <source>
        <dbReference type="ARBA" id="ARBA00004123"/>
    </source>
</evidence>
<dbReference type="CDD" id="cd08028">
    <property type="entry name" value="LARP_3"/>
    <property type="match status" value="1"/>
</dbReference>
<dbReference type="InterPro" id="IPR035979">
    <property type="entry name" value="RBD_domain_sf"/>
</dbReference>
<keyword evidence="3" id="KW-0539">Nucleus</keyword>
<dbReference type="Proteomes" id="UP000014500">
    <property type="component" value="Unassembled WGS sequence"/>
</dbReference>
<dbReference type="STRING" id="126957.T1IUN2"/>
<sequence>MTYHTVLSHYNYTTQRLIPHWLRTSFYLSLDPICLSHTAVAFTQVFQLISYIVVPFKAIEMDTTEDNGKTEMTTKNLEEKITRQIEYYFGDHNLRRDKFLKEALKEDEGWVPLDTLLKFNRLKTLSTDKELIVEAIKKSPNQLIEVHEDGTKIRRSVLKPLADDAPEIDFKVEPRSIYAKGFPQDTQLDDILEFFDSHGPIENVFMRRFRNDKKFKGSVFTLFKSEETAEKFVNGKDICFKGIPLIKETSKHYYERKAKESKKGKKKQQDNKEENVEDKTGNKNQDVKYEMKKGCILHLDGFKGDTSREDIKEVFDDHAKVAWVDFSRGDSEAWIRFQEEGMAAIALEKAKESNDGKIEVKNIEITTRLVEGDEEVEYWNKIKDLMQKFKGRKNPRHGQNSRGRGKGGRYGRDGGQSKRRRYTHGDDDEDKKTEKPKIKKFDSDNDDNSKNGESEVKTEVKSVAESENGSKSEPEVGQKRKLEGDESEKPAKAVKTDASE</sequence>
<evidence type="ECO:0000259" key="6">
    <source>
        <dbReference type="PROSITE" id="PS50102"/>
    </source>
</evidence>
<dbReference type="GO" id="GO:0005634">
    <property type="term" value="C:nucleus"/>
    <property type="evidence" value="ECO:0007669"/>
    <property type="project" value="UniProtKB-SubCell"/>
</dbReference>
<dbReference type="InterPro" id="IPR002344">
    <property type="entry name" value="Lupus_La"/>
</dbReference>
<dbReference type="EMBL" id="JH431547">
    <property type="status" value="NOT_ANNOTATED_CDS"/>
    <property type="molecule type" value="Genomic_DNA"/>
</dbReference>
<dbReference type="CDD" id="cd12541">
    <property type="entry name" value="RRM2_La"/>
    <property type="match status" value="1"/>
</dbReference>
<reference evidence="9" key="2">
    <citation type="submission" date="2015-02" db="UniProtKB">
        <authorList>
            <consortium name="EnsemblMetazoa"/>
        </authorList>
    </citation>
    <scope>IDENTIFICATION</scope>
</reference>
<proteinExistence type="predicted"/>
<feature type="domain" description="RRM" evidence="6">
    <location>
        <begin position="175"/>
        <end position="252"/>
    </location>
</feature>
<evidence type="ECO:0000256" key="5">
    <source>
        <dbReference type="SAM" id="MobiDB-lite"/>
    </source>
</evidence>
<dbReference type="GO" id="GO:0008033">
    <property type="term" value="P:tRNA processing"/>
    <property type="evidence" value="ECO:0007669"/>
    <property type="project" value="TreeGrafter"/>
</dbReference>
<name>T1IUN2_STRMM</name>
<dbReference type="Pfam" id="PF08777">
    <property type="entry name" value="RRM_3"/>
    <property type="match status" value="1"/>
</dbReference>
<dbReference type="SUPFAM" id="SSF46785">
    <property type="entry name" value="Winged helix' DNA-binding domain"/>
    <property type="match status" value="1"/>
</dbReference>
<protein>
    <submittedName>
        <fullName evidence="9">Uncharacterized protein</fullName>
    </submittedName>
</protein>
<dbReference type="InterPro" id="IPR000504">
    <property type="entry name" value="RRM_dom"/>
</dbReference>
<dbReference type="GO" id="GO:0010494">
    <property type="term" value="C:cytoplasmic stress granule"/>
    <property type="evidence" value="ECO:0007669"/>
    <property type="project" value="TreeGrafter"/>
</dbReference>
<dbReference type="EnsemblMetazoa" id="SMAR004860-RA">
    <property type="protein sequence ID" value="SMAR004860-PA"/>
    <property type="gene ID" value="SMAR004860"/>
</dbReference>
<dbReference type="GO" id="GO:1990904">
    <property type="term" value="C:ribonucleoprotein complex"/>
    <property type="evidence" value="ECO:0007669"/>
    <property type="project" value="UniProtKB-UniRule"/>
</dbReference>
<dbReference type="GO" id="GO:0045727">
    <property type="term" value="P:positive regulation of translation"/>
    <property type="evidence" value="ECO:0007669"/>
    <property type="project" value="TreeGrafter"/>
</dbReference>
<dbReference type="SMART" id="SM00715">
    <property type="entry name" value="LA"/>
    <property type="match status" value="1"/>
</dbReference>
<comment type="subcellular location">
    <subcellularLocation>
        <location evidence="1">Nucleus</location>
    </subcellularLocation>
</comment>
<dbReference type="CDD" id="cd12291">
    <property type="entry name" value="RRM1_La"/>
    <property type="match status" value="1"/>
</dbReference>
<feature type="domain" description="HTH La-type RNA-binding" evidence="7">
    <location>
        <begin position="71"/>
        <end position="163"/>
    </location>
</feature>
<dbReference type="PROSITE" id="PS50102">
    <property type="entry name" value="RRM"/>
    <property type="match status" value="1"/>
</dbReference>
<dbReference type="eggNOG" id="KOG4213">
    <property type="taxonomic scope" value="Eukaryota"/>
</dbReference>
<dbReference type="SMART" id="SM00360">
    <property type="entry name" value="RRM"/>
    <property type="match status" value="2"/>
</dbReference>
<dbReference type="Pfam" id="PF05383">
    <property type="entry name" value="La"/>
    <property type="match status" value="1"/>
</dbReference>
<keyword evidence="10" id="KW-1185">Reference proteome</keyword>
<evidence type="ECO:0000256" key="3">
    <source>
        <dbReference type="ARBA" id="ARBA00023242"/>
    </source>
</evidence>
<dbReference type="OMA" id="PEHNEER"/>
<organism evidence="9 10">
    <name type="scientific">Strigamia maritima</name>
    <name type="common">European centipede</name>
    <name type="synonym">Geophilus maritimus</name>
    <dbReference type="NCBI Taxonomy" id="126957"/>
    <lineage>
        <taxon>Eukaryota</taxon>
        <taxon>Metazoa</taxon>
        <taxon>Ecdysozoa</taxon>
        <taxon>Arthropoda</taxon>
        <taxon>Myriapoda</taxon>
        <taxon>Chilopoda</taxon>
        <taxon>Pleurostigmophora</taxon>
        <taxon>Geophilomorpha</taxon>
        <taxon>Linotaeniidae</taxon>
        <taxon>Strigamia</taxon>
    </lineage>
</organism>
<dbReference type="PROSITE" id="PS51939">
    <property type="entry name" value="XRRM"/>
    <property type="match status" value="1"/>
</dbReference>